<reference evidence="3" key="1">
    <citation type="journal article" date="2023" name="Mol. Phylogenet. Evol.">
        <title>Genome-scale phylogeny and comparative genomics of the fungal order Sordariales.</title>
        <authorList>
            <person name="Hensen N."/>
            <person name="Bonometti L."/>
            <person name="Westerberg I."/>
            <person name="Brannstrom I.O."/>
            <person name="Guillou S."/>
            <person name="Cros-Aarteil S."/>
            <person name="Calhoun S."/>
            <person name="Haridas S."/>
            <person name="Kuo A."/>
            <person name="Mondo S."/>
            <person name="Pangilinan J."/>
            <person name="Riley R."/>
            <person name="LaButti K."/>
            <person name="Andreopoulos B."/>
            <person name="Lipzen A."/>
            <person name="Chen C."/>
            <person name="Yan M."/>
            <person name="Daum C."/>
            <person name="Ng V."/>
            <person name="Clum A."/>
            <person name="Steindorff A."/>
            <person name="Ohm R.A."/>
            <person name="Martin F."/>
            <person name="Silar P."/>
            <person name="Natvig D.O."/>
            <person name="Lalanne C."/>
            <person name="Gautier V."/>
            <person name="Ament-Velasquez S.L."/>
            <person name="Kruys A."/>
            <person name="Hutchinson M.I."/>
            <person name="Powell A.J."/>
            <person name="Barry K."/>
            <person name="Miller A.N."/>
            <person name="Grigoriev I.V."/>
            <person name="Debuchy R."/>
            <person name="Gladieux P."/>
            <person name="Hiltunen Thoren M."/>
            <person name="Johannesson H."/>
        </authorList>
    </citation>
    <scope>NUCLEOTIDE SEQUENCE</scope>
    <source>
        <strain evidence="3">PSN243</strain>
    </source>
</reference>
<reference evidence="3" key="2">
    <citation type="submission" date="2023-05" db="EMBL/GenBank/DDBJ databases">
        <authorList>
            <consortium name="Lawrence Berkeley National Laboratory"/>
            <person name="Steindorff A."/>
            <person name="Hensen N."/>
            <person name="Bonometti L."/>
            <person name="Westerberg I."/>
            <person name="Brannstrom I.O."/>
            <person name="Guillou S."/>
            <person name="Cros-Aarteil S."/>
            <person name="Calhoun S."/>
            <person name="Haridas S."/>
            <person name="Kuo A."/>
            <person name="Mondo S."/>
            <person name="Pangilinan J."/>
            <person name="Riley R."/>
            <person name="Labutti K."/>
            <person name="Andreopoulos B."/>
            <person name="Lipzen A."/>
            <person name="Chen C."/>
            <person name="Yanf M."/>
            <person name="Daum C."/>
            <person name="Ng V."/>
            <person name="Clum A."/>
            <person name="Ohm R."/>
            <person name="Martin F."/>
            <person name="Silar P."/>
            <person name="Natvig D."/>
            <person name="Lalanne C."/>
            <person name="Gautier V."/>
            <person name="Ament-Velasquez S.L."/>
            <person name="Kruys A."/>
            <person name="Hutchinson M.I."/>
            <person name="Powell A.J."/>
            <person name="Barry K."/>
            <person name="Miller A.N."/>
            <person name="Grigoriev I.V."/>
            <person name="Debuchy R."/>
            <person name="Gladieux P."/>
            <person name="Thoren M.H."/>
            <person name="Johannesson H."/>
        </authorList>
    </citation>
    <scope>NUCLEOTIDE SEQUENCE</scope>
    <source>
        <strain evidence="3">PSN243</strain>
    </source>
</reference>
<dbReference type="InterPro" id="IPR027417">
    <property type="entry name" value="P-loop_NTPase"/>
</dbReference>
<dbReference type="SMART" id="SM00072">
    <property type="entry name" value="GuKc"/>
    <property type="match status" value="1"/>
</dbReference>
<feature type="region of interest" description="Disordered" evidence="1">
    <location>
        <begin position="316"/>
        <end position="351"/>
    </location>
</feature>
<dbReference type="PANTHER" id="PTHR13265">
    <property type="entry name" value="THO COMPLEX SUBUNIT 1"/>
    <property type="match status" value="1"/>
</dbReference>
<evidence type="ECO:0000256" key="1">
    <source>
        <dbReference type="SAM" id="MobiDB-lite"/>
    </source>
</evidence>
<dbReference type="InterPro" id="IPR021861">
    <property type="entry name" value="THO_THOC1"/>
</dbReference>
<dbReference type="PANTHER" id="PTHR13265:SF0">
    <property type="entry name" value="HPR1"/>
    <property type="match status" value="1"/>
</dbReference>
<evidence type="ECO:0000259" key="2">
    <source>
        <dbReference type="PROSITE" id="PS50052"/>
    </source>
</evidence>
<feature type="compositionally biased region" description="Basic and acidic residues" evidence="1">
    <location>
        <begin position="321"/>
        <end position="348"/>
    </location>
</feature>
<dbReference type="Pfam" id="PF11957">
    <property type="entry name" value="efThoc1"/>
    <property type="match status" value="1"/>
</dbReference>
<proteinExistence type="predicted"/>
<dbReference type="SUPFAM" id="SSF52540">
    <property type="entry name" value="P-loop containing nucleoside triphosphate hydrolases"/>
    <property type="match status" value="1"/>
</dbReference>
<dbReference type="Gene3D" id="3.40.50.300">
    <property type="entry name" value="P-loop containing nucleotide triphosphate hydrolases"/>
    <property type="match status" value="1"/>
</dbReference>
<protein>
    <submittedName>
        <fullName evidence="3">THO complex subunit 1</fullName>
    </submittedName>
</protein>
<dbReference type="Proteomes" id="UP001321760">
    <property type="component" value="Unassembled WGS sequence"/>
</dbReference>
<evidence type="ECO:0000313" key="3">
    <source>
        <dbReference type="EMBL" id="KAK4447032.1"/>
    </source>
</evidence>
<dbReference type="AlphaFoldDB" id="A0AAV9GFP2"/>
<accession>A0AAV9GFP2</accession>
<dbReference type="InterPro" id="IPR008144">
    <property type="entry name" value="Guanylate_kin-like_dom"/>
</dbReference>
<dbReference type="GO" id="GO:0000445">
    <property type="term" value="C:THO complex part of transcription export complex"/>
    <property type="evidence" value="ECO:0007669"/>
    <property type="project" value="TreeGrafter"/>
</dbReference>
<dbReference type="Pfam" id="PF00625">
    <property type="entry name" value="Guanylate_kin"/>
    <property type="match status" value="1"/>
</dbReference>
<dbReference type="PROSITE" id="PS50052">
    <property type="entry name" value="GUANYLATE_KINASE_2"/>
    <property type="match status" value="1"/>
</dbReference>
<feature type="region of interest" description="Disordered" evidence="1">
    <location>
        <begin position="233"/>
        <end position="267"/>
    </location>
</feature>
<keyword evidence="4" id="KW-1185">Reference proteome</keyword>
<dbReference type="EMBL" id="MU865952">
    <property type="protein sequence ID" value="KAK4447032.1"/>
    <property type="molecule type" value="Genomic_DNA"/>
</dbReference>
<name>A0AAV9GFP2_9PEZI</name>
<evidence type="ECO:0000313" key="4">
    <source>
        <dbReference type="Proteomes" id="UP001321760"/>
    </source>
</evidence>
<feature type="domain" description="Guanylate kinase-like" evidence="2">
    <location>
        <begin position="619"/>
        <end position="826"/>
    </location>
</feature>
<feature type="compositionally biased region" description="Basic and acidic residues" evidence="1">
    <location>
        <begin position="244"/>
        <end position="267"/>
    </location>
</feature>
<comment type="caution">
    <text evidence="3">The sequence shown here is derived from an EMBL/GenBank/DDBJ whole genome shotgun (WGS) entry which is preliminary data.</text>
</comment>
<gene>
    <name evidence="3" type="ORF">QBC34DRAFT_427593</name>
</gene>
<dbReference type="GO" id="GO:0006406">
    <property type="term" value="P:mRNA export from nucleus"/>
    <property type="evidence" value="ECO:0007669"/>
    <property type="project" value="TreeGrafter"/>
</dbReference>
<dbReference type="InterPro" id="IPR008145">
    <property type="entry name" value="GK/Ca_channel_bsu"/>
</dbReference>
<organism evidence="3 4">
    <name type="scientific">Podospora aff. communis PSN243</name>
    <dbReference type="NCBI Taxonomy" id="3040156"/>
    <lineage>
        <taxon>Eukaryota</taxon>
        <taxon>Fungi</taxon>
        <taxon>Dikarya</taxon>
        <taxon>Ascomycota</taxon>
        <taxon>Pezizomycotina</taxon>
        <taxon>Sordariomycetes</taxon>
        <taxon>Sordariomycetidae</taxon>
        <taxon>Sordariales</taxon>
        <taxon>Podosporaceae</taxon>
        <taxon>Podospora</taxon>
    </lineage>
</organism>
<sequence>MPSAADDSHGIDAVAAFGEFLDDLLSRAEQVKQSASLEPPLDKSSFDDISARLNRILGHEDTPADEAADAKMDNADAKQDVVDPKRTQRFAILETAVRDTFSKLIATTSIDSPAFVKVWNLFDILAIFSDAEQCEPGLLFWLVEELLDSQTIAGCRKVFDYLESRRERITTKHFKQKKLVILRTCNDLLRRLSRTLDPAFCGRVFIFMFQCFPLGDKSSVNLRGEYHVENVTTFDPGPDAIEDGPDKMDVDTDDKGKKQQRGEKEKDRVLDPDDLYPIFWPLQDSFNQPKKLFDPSHFATFKAGLESTLAVFQAIQPEQPSRSREKPEKQADENSESLKRKRADKSDEMAGGFNPKYLTSRDLFKLEISDIAFRRNILIQALIVMDFLLGFSPSAKEKLSNIATPNKSVMYADHKLSEEDTEWVTKTKKLVEKQLKTGSLEASYFHRVVDTVVRRDKNWVRWKIENCPPIERPMVSPGDFVEARRSANKLAATKRLRATPMGSLSLDFLDDGDEAGAMEQLKAPDRYHLPELTTFKRGIADDDFEIEMPTNNATKAAAIEGKASKSWRALRIASKYRLVVFDKIESDDKIDAIFEENTAADSEDSADGPAEDAVFPEDRRPIIVVDGSDHSGQHISQLASELITKHPGVFTKVAPHVTRKPEEDDSRGDNHFVDTQAFNMMRDGDQFLAFTESTDNCWGINRRLIDSIAEGGKIPVAFMDRDVRASHTQKFCTQLTFKQGAQQVKEFEFTARFIFIQPPRSEVLEARLKEKGVSDEKIKEALKAATELSEHSATPGFYDSVVDDDLIALESAIFEAALNGIEATTDEAAAGDVAMEDAEAKVA</sequence>